<dbReference type="InterPro" id="IPR011460">
    <property type="entry name" value="Lcl_C"/>
</dbReference>
<reference evidence="3 4" key="1">
    <citation type="submission" date="2016-10" db="EMBL/GenBank/DDBJ databases">
        <authorList>
            <person name="de Groot N.N."/>
        </authorList>
    </citation>
    <scope>NUCLEOTIDE SEQUENCE [LARGE SCALE GENOMIC DNA]</scope>
    <source>
        <strain evidence="3 4">DSM 8423</strain>
    </source>
</reference>
<feature type="signal peptide" evidence="1">
    <location>
        <begin position="1"/>
        <end position="21"/>
    </location>
</feature>
<protein>
    <recommendedName>
        <fullName evidence="2">Lcl C-terminal domain-containing protein</fullName>
    </recommendedName>
</protein>
<gene>
    <name evidence="3" type="ORF">SAMN04489760_14024</name>
</gene>
<proteinExistence type="predicted"/>
<dbReference type="PANTHER" id="PTHR35812">
    <property type="entry name" value="LIPOPROTEIN"/>
    <property type="match status" value="1"/>
</dbReference>
<keyword evidence="4" id="KW-1185">Reference proteome</keyword>
<accession>A0A1H8AWL1</accession>
<dbReference type="AlphaFoldDB" id="A0A1H8AWL1"/>
<evidence type="ECO:0000259" key="2">
    <source>
        <dbReference type="Pfam" id="PF07603"/>
    </source>
</evidence>
<feature type="domain" description="Lcl C-terminal" evidence="2">
    <location>
        <begin position="79"/>
        <end position="183"/>
    </location>
</feature>
<evidence type="ECO:0000313" key="3">
    <source>
        <dbReference type="EMBL" id="SEM73887.1"/>
    </source>
</evidence>
<dbReference type="Proteomes" id="UP000198744">
    <property type="component" value="Unassembled WGS sequence"/>
</dbReference>
<sequence>MRKIFLRFAMITVFLLCESVAPSILKYAHSFKIPDTDQRRCFQALYPYDEITCPASGNPLAQDGSYITYPLSYTDNGNGTVSDNNTGLTWQRKDDSKTRTWADASTYCANLKLGNHDDWRLPSMDELMSIVDYAIPAPGPTIHSFFKNTKASEYWTTAYRSVNFNDGAVYYYSRGQHYVRCVRGTQWQQEFLDMGNGTVTDLRTRLRWQQGEPGSMTWDKALSYCEGLSLAHL</sequence>
<organism evidence="3 4">
    <name type="scientific">Syntrophus gentianae</name>
    <dbReference type="NCBI Taxonomy" id="43775"/>
    <lineage>
        <taxon>Bacteria</taxon>
        <taxon>Pseudomonadati</taxon>
        <taxon>Thermodesulfobacteriota</taxon>
        <taxon>Syntrophia</taxon>
        <taxon>Syntrophales</taxon>
        <taxon>Syntrophaceae</taxon>
        <taxon>Syntrophus</taxon>
    </lineage>
</organism>
<feature type="chain" id="PRO_5011639983" description="Lcl C-terminal domain-containing protein" evidence="1">
    <location>
        <begin position="22"/>
        <end position="233"/>
    </location>
</feature>
<dbReference type="EMBL" id="FOBS01000040">
    <property type="protein sequence ID" value="SEM73887.1"/>
    <property type="molecule type" value="Genomic_DNA"/>
</dbReference>
<evidence type="ECO:0000256" key="1">
    <source>
        <dbReference type="SAM" id="SignalP"/>
    </source>
</evidence>
<name>A0A1H8AWL1_9BACT</name>
<dbReference type="RefSeq" id="WP_175476625.1">
    <property type="nucleotide sequence ID" value="NZ_FOBS01000040.1"/>
</dbReference>
<dbReference type="PANTHER" id="PTHR35812:SF1">
    <property type="entry name" value="LIPOPROTEIN"/>
    <property type="match status" value="1"/>
</dbReference>
<evidence type="ECO:0000313" key="4">
    <source>
        <dbReference type="Proteomes" id="UP000198744"/>
    </source>
</evidence>
<dbReference type="Pfam" id="PF07603">
    <property type="entry name" value="Lcl_C"/>
    <property type="match status" value="1"/>
</dbReference>
<keyword evidence="1" id="KW-0732">Signal</keyword>
<dbReference type="STRING" id="43775.SAMN04489760_14024"/>